<dbReference type="KEGG" id="dtx:ATSB10_34530"/>
<organism evidence="1 2">
    <name type="scientific">Dyella thiooxydans</name>
    <dbReference type="NCBI Taxonomy" id="445710"/>
    <lineage>
        <taxon>Bacteria</taxon>
        <taxon>Pseudomonadati</taxon>
        <taxon>Pseudomonadota</taxon>
        <taxon>Gammaproteobacteria</taxon>
        <taxon>Lysobacterales</taxon>
        <taxon>Rhodanobacteraceae</taxon>
        <taxon>Dyella</taxon>
    </lineage>
</organism>
<dbReference type="PATRIC" id="fig|445710.3.peg.3452"/>
<dbReference type="EMBL" id="CP014841">
    <property type="protein sequence ID" value="AND70907.1"/>
    <property type="molecule type" value="Genomic_DNA"/>
</dbReference>
<protein>
    <submittedName>
        <fullName evidence="1">Uncharacterized protein</fullName>
    </submittedName>
</protein>
<proteinExistence type="predicted"/>
<evidence type="ECO:0000313" key="1">
    <source>
        <dbReference type="EMBL" id="AND70907.1"/>
    </source>
</evidence>
<accession>A0A160N4S7</accession>
<keyword evidence="2" id="KW-1185">Reference proteome</keyword>
<dbReference type="STRING" id="445710.ATSB10_34530"/>
<dbReference type="Proteomes" id="UP000077255">
    <property type="component" value="Chromosome"/>
</dbReference>
<reference evidence="1 2" key="1">
    <citation type="submission" date="2016-02" db="EMBL/GenBank/DDBJ databases">
        <title>Complete genome sequencing and analysis of ATSB10, Dyella thiooxydans isolated from rhizosphere soil of sunflower (Helianthus annuus L.).</title>
        <authorList>
            <person name="Lee Y."/>
            <person name="Hwangbo K."/>
            <person name="Chung H."/>
            <person name="Yoo J."/>
            <person name="Kim K.Y."/>
            <person name="Sa T.M."/>
            <person name="Um Y."/>
            <person name="Madhaiyan M."/>
        </authorList>
    </citation>
    <scope>NUCLEOTIDE SEQUENCE [LARGE SCALE GENOMIC DNA]</scope>
    <source>
        <strain evidence="1 2">ATSB10</strain>
    </source>
</reference>
<dbReference type="AlphaFoldDB" id="A0A160N4S7"/>
<gene>
    <name evidence="1" type="ORF">ATSB10_34530</name>
</gene>
<evidence type="ECO:0000313" key="2">
    <source>
        <dbReference type="Proteomes" id="UP000077255"/>
    </source>
</evidence>
<name>A0A160N4S7_9GAMM</name>
<sequence length="71" mass="8094">MDRARDFQPGRATARAGPGCLSRHAALRRRRRAEKRKKFFTSRALGSTVSIRSQPQHLVCASWGFTPKLVW</sequence>